<dbReference type="SUPFAM" id="SSF88946">
    <property type="entry name" value="Sigma2 domain of RNA polymerase sigma factors"/>
    <property type="match status" value="1"/>
</dbReference>
<dbReference type="SUPFAM" id="SSF88659">
    <property type="entry name" value="Sigma3 and sigma4 domains of RNA polymerase sigma factors"/>
    <property type="match status" value="1"/>
</dbReference>
<evidence type="ECO:0000256" key="3">
    <source>
        <dbReference type="ARBA" id="ARBA00023082"/>
    </source>
</evidence>
<feature type="domain" description="RNA polymerase sigma-70 region 2" evidence="5">
    <location>
        <begin position="11"/>
        <end position="77"/>
    </location>
</feature>
<dbReference type="GO" id="GO:0003677">
    <property type="term" value="F:DNA binding"/>
    <property type="evidence" value="ECO:0007669"/>
    <property type="project" value="InterPro"/>
</dbReference>
<dbReference type="Gene3D" id="1.10.1740.10">
    <property type="match status" value="1"/>
</dbReference>
<evidence type="ECO:0000256" key="2">
    <source>
        <dbReference type="ARBA" id="ARBA00023015"/>
    </source>
</evidence>
<organism evidence="8 9">
    <name type="scientific">Microbispora hainanensis</name>
    <dbReference type="NCBI Taxonomy" id="568844"/>
    <lineage>
        <taxon>Bacteria</taxon>
        <taxon>Bacillati</taxon>
        <taxon>Actinomycetota</taxon>
        <taxon>Actinomycetes</taxon>
        <taxon>Streptosporangiales</taxon>
        <taxon>Streptosporangiaceae</taxon>
        <taxon>Microbispora</taxon>
    </lineage>
</organism>
<dbReference type="EMBL" id="VIRM01000045">
    <property type="protein sequence ID" value="TQS17490.1"/>
    <property type="molecule type" value="Genomic_DNA"/>
</dbReference>
<keyword evidence="2" id="KW-0805">Transcription regulation</keyword>
<dbReference type="InterPro" id="IPR046531">
    <property type="entry name" value="DUF6596"/>
</dbReference>
<comment type="caution">
    <text evidence="8">The sequence shown here is derived from an EMBL/GenBank/DDBJ whole genome shotgun (WGS) entry which is preliminary data.</text>
</comment>
<sequence>MTTPDGETEDLLRRLAPRVLGAVVRRYGHFDAAEDAVQEALLAAAVRWPEDGLPDNPMGWLVTVAARRLTDLLRAEQARREREDAAGRRALPEWRLAPAADAPSAGADDTLILLFLCCHPALSPASQIALTLRAVGGLTTAQIARAFLVPEATMTRRITRAKQRIRDSGLPFGMPAEPDRDARLRAVLHVLYLIFTEGYAGESGLGREDLTAEAIRLARLVHRLLPDDGETAGLLALMLLTDARRAARTAPDGTPIPMAEQDRALWDAAGVAEGVKLVEAALSRGAPGPYQVQAAIAALHDEAPSAEATDWPQIAALYEVLTGMSDNPVTLLNHAVAVAMSRGPRAGLDLLDGLEDDERLARDHRLPAVRAHLLEMAGQRAAAREAYLAAARRAATLPRRRYLYARAARLGDDT</sequence>
<evidence type="ECO:0000313" key="8">
    <source>
        <dbReference type="EMBL" id="TQS17490.1"/>
    </source>
</evidence>
<dbReference type="AlphaFoldDB" id="A0A544YL52"/>
<evidence type="ECO:0000313" key="9">
    <source>
        <dbReference type="Proteomes" id="UP000316541"/>
    </source>
</evidence>
<evidence type="ECO:0000256" key="4">
    <source>
        <dbReference type="ARBA" id="ARBA00023163"/>
    </source>
</evidence>
<name>A0A544YL52_9ACTN</name>
<keyword evidence="4" id="KW-0804">Transcription</keyword>
<comment type="similarity">
    <text evidence="1">Belongs to the sigma-70 factor family. ECF subfamily.</text>
</comment>
<dbReference type="GO" id="GO:0006352">
    <property type="term" value="P:DNA-templated transcription initiation"/>
    <property type="evidence" value="ECO:0007669"/>
    <property type="project" value="InterPro"/>
</dbReference>
<dbReference type="InterPro" id="IPR013324">
    <property type="entry name" value="RNA_pol_sigma_r3/r4-like"/>
</dbReference>
<evidence type="ECO:0000256" key="1">
    <source>
        <dbReference type="ARBA" id="ARBA00010641"/>
    </source>
</evidence>
<dbReference type="PANTHER" id="PTHR47756">
    <property type="entry name" value="BLL6612 PROTEIN-RELATED"/>
    <property type="match status" value="1"/>
</dbReference>
<dbReference type="InterPro" id="IPR007627">
    <property type="entry name" value="RNA_pol_sigma70_r2"/>
</dbReference>
<keyword evidence="3" id="KW-0731">Sigma factor</keyword>
<gene>
    <name evidence="8" type="ORF">FLX08_29200</name>
</gene>
<dbReference type="Pfam" id="PF04542">
    <property type="entry name" value="Sigma70_r2"/>
    <property type="match status" value="1"/>
</dbReference>
<evidence type="ECO:0000259" key="6">
    <source>
        <dbReference type="Pfam" id="PF08281"/>
    </source>
</evidence>
<dbReference type="GO" id="GO:0016987">
    <property type="term" value="F:sigma factor activity"/>
    <property type="evidence" value="ECO:0007669"/>
    <property type="project" value="UniProtKB-KW"/>
</dbReference>
<dbReference type="Gene3D" id="1.10.10.10">
    <property type="entry name" value="Winged helix-like DNA-binding domain superfamily/Winged helix DNA-binding domain"/>
    <property type="match status" value="1"/>
</dbReference>
<accession>A0A544YL52</accession>
<feature type="domain" description="RNA polymerase sigma factor 70 region 4 type 2" evidence="6">
    <location>
        <begin position="114"/>
        <end position="165"/>
    </location>
</feature>
<dbReference type="Proteomes" id="UP000316541">
    <property type="component" value="Unassembled WGS sequence"/>
</dbReference>
<protein>
    <submittedName>
        <fullName evidence="8">RNA polymerase sigma factor</fullName>
    </submittedName>
</protein>
<dbReference type="Pfam" id="PF08281">
    <property type="entry name" value="Sigma70_r4_2"/>
    <property type="match status" value="1"/>
</dbReference>
<proteinExistence type="inferred from homology"/>
<dbReference type="PANTHER" id="PTHR47756:SF2">
    <property type="entry name" value="BLL6612 PROTEIN"/>
    <property type="match status" value="1"/>
</dbReference>
<reference evidence="8 9" key="1">
    <citation type="submission" date="2019-07" db="EMBL/GenBank/DDBJ databases">
        <title>Microbispora hainanensis DSM 45428.</title>
        <authorList>
            <person name="Thawai C."/>
        </authorList>
    </citation>
    <scope>NUCLEOTIDE SEQUENCE [LARGE SCALE GENOMIC DNA]</scope>
    <source>
        <strain evidence="8 9">DSM 45428</strain>
    </source>
</reference>
<dbReference type="InterPro" id="IPR013325">
    <property type="entry name" value="RNA_pol_sigma_r2"/>
</dbReference>
<dbReference type="InterPro" id="IPR013249">
    <property type="entry name" value="RNA_pol_sigma70_r4_t2"/>
</dbReference>
<dbReference type="RefSeq" id="WP_142623474.1">
    <property type="nucleotide sequence ID" value="NZ_VIRM01000045.1"/>
</dbReference>
<dbReference type="InterPro" id="IPR036388">
    <property type="entry name" value="WH-like_DNA-bd_sf"/>
</dbReference>
<dbReference type="Pfam" id="PF20239">
    <property type="entry name" value="DUF6596"/>
    <property type="match status" value="1"/>
</dbReference>
<evidence type="ECO:0000259" key="7">
    <source>
        <dbReference type="Pfam" id="PF20239"/>
    </source>
</evidence>
<evidence type="ECO:0000259" key="5">
    <source>
        <dbReference type="Pfam" id="PF04542"/>
    </source>
</evidence>
<feature type="domain" description="DUF6596" evidence="7">
    <location>
        <begin position="183"/>
        <end position="281"/>
    </location>
</feature>